<feature type="region of interest" description="Disordered" evidence="1">
    <location>
        <begin position="1"/>
        <end position="30"/>
    </location>
</feature>
<dbReference type="GeneID" id="19969673"/>
<feature type="compositionally biased region" description="Polar residues" evidence="1">
    <location>
        <begin position="1"/>
        <end position="24"/>
    </location>
</feature>
<proteinExistence type="predicted"/>
<evidence type="ECO:0000313" key="3">
    <source>
        <dbReference type="Proteomes" id="UP000030752"/>
    </source>
</evidence>
<dbReference type="RefSeq" id="XP_008714912.1">
    <property type="nucleotide sequence ID" value="XM_008716690.1"/>
</dbReference>
<dbReference type="EMBL" id="KB822718">
    <property type="protein sequence ID" value="ETN43176.1"/>
    <property type="molecule type" value="Genomic_DNA"/>
</dbReference>
<dbReference type="InParanoid" id="W2S381"/>
<reference evidence="2 3" key="1">
    <citation type="submission" date="2013-03" db="EMBL/GenBank/DDBJ databases">
        <title>The Genome Sequence of Phialophora europaea CBS 101466.</title>
        <authorList>
            <consortium name="The Broad Institute Genomics Platform"/>
            <person name="Cuomo C."/>
            <person name="de Hoog S."/>
            <person name="Gorbushina A."/>
            <person name="Walker B."/>
            <person name="Young S.K."/>
            <person name="Zeng Q."/>
            <person name="Gargeya S."/>
            <person name="Fitzgerald M."/>
            <person name="Haas B."/>
            <person name="Abouelleil A."/>
            <person name="Allen A.W."/>
            <person name="Alvarado L."/>
            <person name="Arachchi H.M."/>
            <person name="Berlin A.M."/>
            <person name="Chapman S.B."/>
            <person name="Gainer-Dewar J."/>
            <person name="Goldberg J."/>
            <person name="Griggs A."/>
            <person name="Gujja S."/>
            <person name="Hansen M."/>
            <person name="Howarth C."/>
            <person name="Imamovic A."/>
            <person name="Ireland A."/>
            <person name="Larimer J."/>
            <person name="McCowan C."/>
            <person name="Murphy C."/>
            <person name="Pearson M."/>
            <person name="Poon T.W."/>
            <person name="Priest M."/>
            <person name="Roberts A."/>
            <person name="Saif S."/>
            <person name="Shea T."/>
            <person name="Sisk P."/>
            <person name="Sykes S."/>
            <person name="Wortman J."/>
            <person name="Nusbaum C."/>
            <person name="Birren B."/>
        </authorList>
    </citation>
    <scope>NUCLEOTIDE SEQUENCE [LARGE SCALE GENOMIC DNA]</scope>
    <source>
        <strain evidence="2 3">CBS 101466</strain>
    </source>
</reference>
<sequence length="236" mass="26331">MSSPSTPDRQTPASNAGLATSMHQQRVPPLDVAGPPLYDLDFVNPFVGILSAASDSGAVQGIKHTTVLEAPRPMDKPADLDQSDSTYYNAAGYIEVNHHLSVLLPQVIALEGPEPLTDYNAIMREAYRRWGARIERFCYAKHAEPRAVASGEYKLKPAPKGIDWPRHCMGSFVTWMEKVLIKKDAQFRQLLGDDRKAALGKTCLKELKEWSTEWQAELDLKERRYQRAQGRPSAIG</sequence>
<gene>
    <name evidence="2" type="ORF">HMPREF1541_02334</name>
</gene>
<keyword evidence="3" id="KW-1185">Reference proteome</keyword>
<organism evidence="2 3">
    <name type="scientific">Cyphellophora europaea (strain CBS 101466)</name>
    <name type="common">Phialophora europaea</name>
    <dbReference type="NCBI Taxonomy" id="1220924"/>
    <lineage>
        <taxon>Eukaryota</taxon>
        <taxon>Fungi</taxon>
        <taxon>Dikarya</taxon>
        <taxon>Ascomycota</taxon>
        <taxon>Pezizomycotina</taxon>
        <taxon>Eurotiomycetes</taxon>
        <taxon>Chaetothyriomycetidae</taxon>
        <taxon>Chaetothyriales</taxon>
        <taxon>Cyphellophoraceae</taxon>
        <taxon>Cyphellophora</taxon>
    </lineage>
</organism>
<accession>W2S381</accession>
<dbReference type="AlphaFoldDB" id="W2S381"/>
<dbReference type="Proteomes" id="UP000030752">
    <property type="component" value="Unassembled WGS sequence"/>
</dbReference>
<protein>
    <submittedName>
        <fullName evidence="2">Uncharacterized protein</fullName>
    </submittedName>
</protein>
<dbReference type="VEuPathDB" id="FungiDB:HMPREF1541_02334"/>
<evidence type="ECO:0000313" key="2">
    <source>
        <dbReference type="EMBL" id="ETN43176.1"/>
    </source>
</evidence>
<dbReference type="HOGENOM" id="CLU_1175384_0_0_1"/>
<name>W2S381_CYPE1</name>
<evidence type="ECO:0000256" key="1">
    <source>
        <dbReference type="SAM" id="MobiDB-lite"/>
    </source>
</evidence>